<dbReference type="Ensembl" id="ENSMUNT00000029725.1">
    <property type="protein sequence ID" value="ENSMUNP00000024694.1"/>
    <property type="gene ID" value="ENSMUNG00000019078.1"/>
</dbReference>
<dbReference type="InterPro" id="IPR036116">
    <property type="entry name" value="FN3_sf"/>
</dbReference>
<dbReference type="InterPro" id="IPR013783">
    <property type="entry name" value="Ig-like_fold"/>
</dbReference>
<evidence type="ECO:0000313" key="3">
    <source>
        <dbReference type="Ensembl" id="ENSMUNP00000024694.1"/>
    </source>
</evidence>
<dbReference type="PANTHER" id="PTHR24051:SF6">
    <property type="entry name" value="FIBRONECTIN TYPE-III DOMAIN-CONTAINING PROTEIN-RELATED"/>
    <property type="match status" value="1"/>
</dbReference>
<dbReference type="SMART" id="SM00060">
    <property type="entry name" value="FN3"/>
    <property type="match status" value="1"/>
</dbReference>
<dbReference type="Gene3D" id="2.60.40.10">
    <property type="entry name" value="Immunoglobulins"/>
    <property type="match status" value="1"/>
</dbReference>
<evidence type="ECO:0000313" key="4">
    <source>
        <dbReference type="Proteomes" id="UP000694405"/>
    </source>
</evidence>
<organism evidence="3 4">
    <name type="scientific">Melopsittacus undulatus</name>
    <name type="common">Budgerigar</name>
    <name type="synonym">Psittacus undulatus</name>
    <dbReference type="NCBI Taxonomy" id="13146"/>
    <lineage>
        <taxon>Eukaryota</taxon>
        <taxon>Metazoa</taxon>
        <taxon>Chordata</taxon>
        <taxon>Craniata</taxon>
        <taxon>Vertebrata</taxon>
        <taxon>Euteleostomi</taxon>
        <taxon>Archelosauria</taxon>
        <taxon>Archosauria</taxon>
        <taxon>Dinosauria</taxon>
        <taxon>Saurischia</taxon>
        <taxon>Theropoda</taxon>
        <taxon>Coelurosauria</taxon>
        <taxon>Aves</taxon>
        <taxon>Neognathae</taxon>
        <taxon>Neoaves</taxon>
        <taxon>Telluraves</taxon>
        <taxon>Australaves</taxon>
        <taxon>Psittaciformes</taxon>
        <taxon>Psittaculidae</taxon>
        <taxon>Melopsittacus</taxon>
    </lineage>
</organism>
<dbReference type="InterPro" id="IPR051622">
    <property type="entry name" value="R-tyr_protein_phosphatases"/>
</dbReference>
<dbReference type="PROSITE" id="PS50853">
    <property type="entry name" value="FN3"/>
    <property type="match status" value="1"/>
</dbReference>
<reference evidence="3" key="2">
    <citation type="submission" date="2025-08" db="UniProtKB">
        <authorList>
            <consortium name="Ensembl"/>
        </authorList>
    </citation>
    <scope>IDENTIFICATION</scope>
</reference>
<dbReference type="AlphaFoldDB" id="A0A8V5HC74"/>
<keyword evidence="1" id="KW-0677">Repeat</keyword>
<gene>
    <name evidence="3" type="primary">LOC117437965</name>
</gene>
<reference evidence="3" key="1">
    <citation type="submission" date="2020-03" db="EMBL/GenBank/DDBJ databases">
        <title>Melopsittacus undulatus (budgerigar) genome, bMelUnd1, maternal haplotype with Z.</title>
        <authorList>
            <person name="Gedman G."/>
            <person name="Mountcastle J."/>
            <person name="Haase B."/>
            <person name="Formenti G."/>
            <person name="Wright T."/>
            <person name="Apodaca J."/>
            <person name="Pelan S."/>
            <person name="Chow W."/>
            <person name="Rhie A."/>
            <person name="Howe K."/>
            <person name="Fedrigo O."/>
            <person name="Jarvis E.D."/>
        </authorList>
    </citation>
    <scope>NUCLEOTIDE SEQUENCE [LARGE SCALE GENOMIC DNA]</scope>
</reference>
<keyword evidence="4" id="KW-1185">Reference proteome</keyword>
<sequence>MALQLLALRMLLVLEPLLAARGQEEPPPNTQGMPRRPEICQRPQWDSRLQLEPDQRIYKMNTEVTLSCPEGLQPSFTHVKCSREVQSNSSGKSVYREVWLGKDSRGRWNHTQNRVECIEVLHVDPGTLEVSSTSIKLNWSCQVPEACSHMRATCRLAGPSSPGCEAEEVVGEEMLHGQEGTFSCPALQPFTEYSVTISLPPSTTLFAWLVRTMETVPDKPEQLWLDPSTGSLSWEPLPSCKGEIIGYQLNITARSAQDRALLELERLRLSGSVTAHPLPAHGPGTSYVVTVRGLTAAGAGAAALREFRTNGSDTPQPPAMSCRSARDISASQVRPRQHQLLVAAVHNSTTVEGVCSAEPQPFNASRQPGAYVAAVLNLSSPMDFVLGDGTRGQGYHNAALRPGCSYTALLRLVRRSQQSVAPTPACVLVAEQSSHPWLWIVIGVFVLLGILLVFAGIQCLVVSRKRKFLPGKAKEDN</sequence>
<evidence type="ECO:0000256" key="2">
    <source>
        <dbReference type="ARBA" id="ARBA00023157"/>
    </source>
</evidence>
<dbReference type="PANTHER" id="PTHR24051">
    <property type="entry name" value="SUSHI DOMAIN-CONTAINING PROTEIN 1"/>
    <property type="match status" value="1"/>
</dbReference>
<dbReference type="InterPro" id="IPR003961">
    <property type="entry name" value="FN3_dom"/>
</dbReference>
<dbReference type="SUPFAM" id="SSF49265">
    <property type="entry name" value="Fibronectin type III"/>
    <property type="match status" value="1"/>
</dbReference>
<dbReference type="CDD" id="cd00063">
    <property type="entry name" value="FN3"/>
    <property type="match status" value="1"/>
</dbReference>
<name>A0A8V5HC74_MELUD</name>
<reference evidence="3" key="3">
    <citation type="submission" date="2025-09" db="UniProtKB">
        <authorList>
            <consortium name="Ensembl"/>
        </authorList>
    </citation>
    <scope>IDENTIFICATION</scope>
</reference>
<proteinExistence type="predicted"/>
<dbReference type="Proteomes" id="UP000694405">
    <property type="component" value="Chromosome Z"/>
</dbReference>
<evidence type="ECO:0000256" key="1">
    <source>
        <dbReference type="ARBA" id="ARBA00022737"/>
    </source>
</evidence>
<protein>
    <submittedName>
        <fullName evidence="3">Uncharacterized protein</fullName>
    </submittedName>
</protein>
<accession>A0A8V5HC74</accession>
<keyword evidence="2" id="KW-1015">Disulfide bond</keyword>